<dbReference type="InterPro" id="IPR018165">
    <property type="entry name" value="Ala-tRNA-synth_IIc_core"/>
</dbReference>
<comment type="cofactor">
    <cofactor evidence="1">
        <name>Zn(2+)</name>
        <dbReference type="ChEBI" id="CHEBI:29105"/>
    </cofactor>
</comment>
<dbReference type="GO" id="GO:0005524">
    <property type="term" value="F:ATP binding"/>
    <property type="evidence" value="ECO:0007669"/>
    <property type="project" value="InterPro"/>
</dbReference>
<keyword evidence="3" id="KW-0479">Metal-binding</keyword>
<keyword evidence="8" id="KW-1185">Reference proteome</keyword>
<dbReference type="GO" id="GO:0003676">
    <property type="term" value="F:nucleic acid binding"/>
    <property type="evidence" value="ECO:0007669"/>
    <property type="project" value="InterPro"/>
</dbReference>
<dbReference type="OrthoDB" id="9812949at2"/>
<evidence type="ECO:0000256" key="1">
    <source>
        <dbReference type="ARBA" id="ARBA00001947"/>
    </source>
</evidence>
<dbReference type="GO" id="GO:0002161">
    <property type="term" value="F:aminoacyl-tRNA deacylase activity"/>
    <property type="evidence" value="ECO:0007669"/>
    <property type="project" value="UniProtKB-ARBA"/>
</dbReference>
<evidence type="ECO:0000313" key="8">
    <source>
        <dbReference type="Proteomes" id="UP000186112"/>
    </source>
</evidence>
<dbReference type="EMBL" id="LTDM01000008">
    <property type="protein sequence ID" value="OLS03399.1"/>
    <property type="molecule type" value="Genomic_DNA"/>
</dbReference>
<dbReference type="SUPFAM" id="SSF50447">
    <property type="entry name" value="Translation proteins"/>
    <property type="match status" value="1"/>
</dbReference>
<dbReference type="AlphaFoldDB" id="A0A1U7M859"/>
<gene>
    <name evidence="7" type="primary">alaS_2</name>
    <name evidence="7" type="ORF">TICRE_06290</name>
</gene>
<keyword evidence="4" id="KW-0862">Zinc</keyword>
<dbReference type="GO" id="GO:0004813">
    <property type="term" value="F:alanine-tRNA ligase activity"/>
    <property type="evidence" value="ECO:0007669"/>
    <property type="project" value="UniProtKB-EC"/>
</dbReference>
<dbReference type="GO" id="GO:0006419">
    <property type="term" value="P:alanyl-tRNA aminoacylation"/>
    <property type="evidence" value="ECO:0007669"/>
    <property type="project" value="InterPro"/>
</dbReference>
<dbReference type="PANTHER" id="PTHR43462:SF1">
    <property type="entry name" value="ALANYL-TRNA EDITING PROTEIN AARSD1"/>
    <property type="match status" value="1"/>
</dbReference>
<evidence type="ECO:0000259" key="6">
    <source>
        <dbReference type="PROSITE" id="PS50860"/>
    </source>
</evidence>
<dbReference type="Gene3D" id="3.30.980.10">
    <property type="entry name" value="Threonyl-trna Synthetase, Chain A, domain 2"/>
    <property type="match status" value="1"/>
</dbReference>
<keyword evidence="7" id="KW-0436">Ligase</keyword>
<dbReference type="InterPro" id="IPR051335">
    <property type="entry name" value="Alanyl-tRNA_Editing_Enzymes"/>
</dbReference>
<dbReference type="GO" id="GO:0005737">
    <property type="term" value="C:cytoplasm"/>
    <property type="evidence" value="ECO:0007669"/>
    <property type="project" value="UniProtKB-SubCell"/>
</dbReference>
<dbReference type="InterPro" id="IPR018163">
    <property type="entry name" value="Thr/Ala-tRNA-synth_IIc_edit"/>
</dbReference>
<keyword evidence="5" id="KW-0175">Coiled coil</keyword>
<feature type="domain" description="Alanyl-transfer RNA synthetases family profile" evidence="6">
    <location>
        <begin position="1"/>
        <end position="236"/>
    </location>
</feature>
<dbReference type="PANTHER" id="PTHR43462">
    <property type="entry name" value="ALANYL-TRNA EDITING PROTEIN"/>
    <property type="match status" value="1"/>
</dbReference>
<dbReference type="EC" id="6.1.1.7" evidence="7"/>
<organism evidence="7 8">
    <name type="scientific">Tissierella creatinophila DSM 6911</name>
    <dbReference type="NCBI Taxonomy" id="1123403"/>
    <lineage>
        <taxon>Bacteria</taxon>
        <taxon>Bacillati</taxon>
        <taxon>Bacillota</taxon>
        <taxon>Tissierellia</taxon>
        <taxon>Tissierellales</taxon>
        <taxon>Tissierellaceae</taxon>
        <taxon>Tissierella</taxon>
    </lineage>
</organism>
<dbReference type="RefSeq" id="WP_075725036.1">
    <property type="nucleotide sequence ID" value="NZ_LTDM01000008.1"/>
</dbReference>
<dbReference type="Pfam" id="PF07973">
    <property type="entry name" value="tRNA_SAD"/>
    <property type="match status" value="1"/>
</dbReference>
<accession>A0A1U7M859</accession>
<dbReference type="InterPro" id="IPR009000">
    <property type="entry name" value="Transl_B-barrel_sf"/>
</dbReference>
<evidence type="ECO:0000256" key="3">
    <source>
        <dbReference type="ARBA" id="ARBA00022723"/>
    </source>
</evidence>
<comment type="subcellular location">
    <subcellularLocation>
        <location evidence="2">Cytoplasm</location>
    </subcellularLocation>
</comment>
<evidence type="ECO:0000256" key="2">
    <source>
        <dbReference type="ARBA" id="ARBA00004496"/>
    </source>
</evidence>
<feature type="coiled-coil region" evidence="5">
    <location>
        <begin position="259"/>
        <end position="286"/>
    </location>
</feature>
<sequence length="400" mass="45809">MTKKLYINNPYLKETHATIISKSFKDESFLIKLDRTIFFPNMSGGQPRDLGTIEGKNVINVYEDGRDIIHVIEEDIESNKVHLSIDWENRFDLMQNHTGQHILSDAFKKLLNAETIGFHMGEKYITIDIELPDITEDEISKIEALANRIIQSNFKVLSEFSDSNSIEVLKISKIQEGRKTIRIVNIDNISSSPCCGTHVGSTGEIGLIKIINFERYKGNTRVSFICGNRALKDYSLKNRYIKDIALSLSSGVPDVLEKFLKLKEDKENMQKENRALREELISLKAEILLDKKKTINHVDYVVENLGNINKEELNLISSYLEKNENLIQIYKLGNEDHCSFLVSKSHNLDIDLKEIFNLVAEKIIVKGGGNKQKIQGTTSLAIIDRVIEMFYREIKNHFKD</sequence>
<evidence type="ECO:0000313" key="7">
    <source>
        <dbReference type="EMBL" id="OLS03399.1"/>
    </source>
</evidence>
<dbReference type="SMART" id="SM00863">
    <property type="entry name" value="tRNA_SAD"/>
    <property type="match status" value="1"/>
</dbReference>
<reference evidence="7 8" key="1">
    <citation type="submission" date="2016-02" db="EMBL/GenBank/DDBJ databases">
        <title>Genome sequence of Tissierella creatinophila DSM 6911.</title>
        <authorList>
            <person name="Poehlein A."/>
            <person name="Daniel R."/>
        </authorList>
    </citation>
    <scope>NUCLEOTIDE SEQUENCE [LARGE SCALE GENOMIC DNA]</scope>
    <source>
        <strain evidence="7 8">DSM 6911</strain>
    </source>
</reference>
<dbReference type="GO" id="GO:0046872">
    <property type="term" value="F:metal ion binding"/>
    <property type="evidence" value="ECO:0007669"/>
    <property type="project" value="UniProtKB-KW"/>
</dbReference>
<dbReference type="Proteomes" id="UP000186112">
    <property type="component" value="Unassembled WGS sequence"/>
</dbReference>
<evidence type="ECO:0000256" key="4">
    <source>
        <dbReference type="ARBA" id="ARBA00022833"/>
    </source>
</evidence>
<dbReference type="SUPFAM" id="SSF55186">
    <property type="entry name" value="ThrRS/AlaRS common domain"/>
    <property type="match status" value="1"/>
</dbReference>
<protein>
    <submittedName>
        <fullName evidence="7">Alanine--tRNA ligase</fullName>
        <ecNumber evidence="7">6.1.1.7</ecNumber>
    </submittedName>
</protein>
<name>A0A1U7M859_TISCR</name>
<dbReference type="InterPro" id="IPR012947">
    <property type="entry name" value="tRNA_SAD"/>
</dbReference>
<dbReference type="Gene3D" id="2.40.30.130">
    <property type="match status" value="1"/>
</dbReference>
<comment type="caution">
    <text evidence="7">The sequence shown here is derived from an EMBL/GenBank/DDBJ whole genome shotgun (WGS) entry which is preliminary data.</text>
</comment>
<proteinExistence type="predicted"/>
<dbReference type="PROSITE" id="PS50860">
    <property type="entry name" value="AA_TRNA_LIGASE_II_ALA"/>
    <property type="match status" value="1"/>
</dbReference>
<evidence type="ECO:0000256" key="5">
    <source>
        <dbReference type="SAM" id="Coils"/>
    </source>
</evidence>